<sequence length="191" mass="20872">MLNVSTSSRDLSGRTVLSSFWEKDGKSDPRSIKHDTRSIRSHQAVVDTDDDGEQALGGLALDFGLSLLATPVAQGMVLGPFVIFSRHPLKYGVDCSGVHLQHHPAHRDSASLKGSLERTERFAVFQLQGKYFLLQGLLEPRAPLLIRTQVGDGEADGEAQQRGVDGQRHVAVRGSMAVVKENLCEGLMLWN</sequence>
<name>A0A4Z2GUK6_9TELE</name>
<evidence type="ECO:0000313" key="1">
    <source>
        <dbReference type="EMBL" id="TNN56910.1"/>
    </source>
</evidence>
<reference evidence="1 2" key="1">
    <citation type="submission" date="2019-03" db="EMBL/GenBank/DDBJ databases">
        <title>First draft genome of Liparis tanakae, snailfish: a comprehensive survey of snailfish specific genes.</title>
        <authorList>
            <person name="Kim W."/>
            <person name="Song I."/>
            <person name="Jeong J.-H."/>
            <person name="Kim D."/>
            <person name="Kim S."/>
            <person name="Ryu S."/>
            <person name="Song J.Y."/>
            <person name="Lee S.K."/>
        </authorList>
    </citation>
    <scope>NUCLEOTIDE SEQUENCE [LARGE SCALE GENOMIC DNA]</scope>
    <source>
        <tissue evidence="1">Muscle</tissue>
    </source>
</reference>
<organism evidence="1 2">
    <name type="scientific">Liparis tanakae</name>
    <name type="common">Tanaka's snailfish</name>
    <dbReference type="NCBI Taxonomy" id="230148"/>
    <lineage>
        <taxon>Eukaryota</taxon>
        <taxon>Metazoa</taxon>
        <taxon>Chordata</taxon>
        <taxon>Craniata</taxon>
        <taxon>Vertebrata</taxon>
        <taxon>Euteleostomi</taxon>
        <taxon>Actinopterygii</taxon>
        <taxon>Neopterygii</taxon>
        <taxon>Teleostei</taxon>
        <taxon>Neoteleostei</taxon>
        <taxon>Acanthomorphata</taxon>
        <taxon>Eupercaria</taxon>
        <taxon>Perciformes</taxon>
        <taxon>Cottioidei</taxon>
        <taxon>Cottales</taxon>
        <taxon>Liparidae</taxon>
        <taxon>Liparis</taxon>
    </lineage>
</organism>
<accession>A0A4Z2GUK6</accession>
<dbReference type="EMBL" id="SRLO01000418">
    <property type="protein sequence ID" value="TNN56910.1"/>
    <property type="molecule type" value="Genomic_DNA"/>
</dbReference>
<gene>
    <name evidence="1" type="ORF">EYF80_032900</name>
</gene>
<comment type="caution">
    <text evidence="1">The sequence shown here is derived from an EMBL/GenBank/DDBJ whole genome shotgun (WGS) entry which is preliminary data.</text>
</comment>
<evidence type="ECO:0000313" key="2">
    <source>
        <dbReference type="Proteomes" id="UP000314294"/>
    </source>
</evidence>
<dbReference type="Proteomes" id="UP000314294">
    <property type="component" value="Unassembled WGS sequence"/>
</dbReference>
<keyword evidence="2" id="KW-1185">Reference proteome</keyword>
<proteinExistence type="predicted"/>
<dbReference type="AlphaFoldDB" id="A0A4Z2GUK6"/>
<protein>
    <submittedName>
        <fullName evidence="1">Uncharacterized protein</fullName>
    </submittedName>
</protein>